<feature type="transmembrane region" description="Helical" evidence="1">
    <location>
        <begin position="211"/>
        <end position="230"/>
    </location>
</feature>
<organism evidence="2 3">
    <name type="scientific">Ornithinibacillus salinisoli</name>
    <dbReference type="NCBI Taxonomy" id="1848459"/>
    <lineage>
        <taxon>Bacteria</taxon>
        <taxon>Bacillati</taxon>
        <taxon>Bacillota</taxon>
        <taxon>Bacilli</taxon>
        <taxon>Bacillales</taxon>
        <taxon>Bacillaceae</taxon>
        <taxon>Ornithinibacillus</taxon>
    </lineage>
</organism>
<feature type="transmembrane region" description="Helical" evidence="1">
    <location>
        <begin position="177"/>
        <end position="199"/>
    </location>
</feature>
<keyword evidence="3" id="KW-1185">Reference proteome</keyword>
<keyword evidence="1" id="KW-0472">Membrane</keyword>
<dbReference type="RefSeq" id="WP_377558622.1">
    <property type="nucleotide sequence ID" value="NZ_JBHUHQ010000040.1"/>
</dbReference>
<feature type="transmembrane region" description="Helical" evidence="1">
    <location>
        <begin position="14"/>
        <end position="36"/>
    </location>
</feature>
<proteinExistence type="predicted"/>
<evidence type="ECO:0000256" key="1">
    <source>
        <dbReference type="SAM" id="Phobius"/>
    </source>
</evidence>
<evidence type="ECO:0000313" key="3">
    <source>
        <dbReference type="Proteomes" id="UP001597383"/>
    </source>
</evidence>
<keyword evidence="1" id="KW-0812">Transmembrane</keyword>
<accession>A0ABW4W7S0</accession>
<protein>
    <submittedName>
        <fullName evidence="2">DUF4386 domain-containing protein</fullName>
    </submittedName>
</protein>
<gene>
    <name evidence="2" type="ORF">ACFSJF_20090</name>
</gene>
<evidence type="ECO:0000313" key="2">
    <source>
        <dbReference type="EMBL" id="MFD2046572.1"/>
    </source>
</evidence>
<sequence>MLVPNNKLTDQRKIAVITGISLLIMAIAASFSAGFVHESILVEGDANATLNNMMTSQTLFKVGIFGWLIILLTDIVVAWGFYIFLKPFNKYLSLLGAWFRLIYTSILAIAILNLIVVLLLTKSTDYISLLSNEQLALIVMLLLNAFNAIWNMGLIIFGGHLLIVGYIAFTSSNLPKIISILLLVASFGYIVIHLCITFLPQYERIITILENVFTLPMIVGELGFGIWLLFKGGKSLSDEISA</sequence>
<keyword evidence="1" id="KW-1133">Transmembrane helix</keyword>
<dbReference type="EMBL" id="JBHUHQ010000040">
    <property type="protein sequence ID" value="MFD2046572.1"/>
    <property type="molecule type" value="Genomic_DNA"/>
</dbReference>
<reference evidence="3" key="1">
    <citation type="journal article" date="2019" name="Int. J. Syst. Evol. Microbiol.">
        <title>The Global Catalogue of Microorganisms (GCM) 10K type strain sequencing project: providing services to taxonomists for standard genome sequencing and annotation.</title>
        <authorList>
            <consortium name="The Broad Institute Genomics Platform"/>
            <consortium name="The Broad Institute Genome Sequencing Center for Infectious Disease"/>
            <person name="Wu L."/>
            <person name="Ma J."/>
        </authorList>
    </citation>
    <scope>NUCLEOTIDE SEQUENCE [LARGE SCALE GENOMIC DNA]</scope>
    <source>
        <strain evidence="3">R28</strain>
    </source>
</reference>
<name>A0ABW4W7S0_9BACI</name>
<feature type="transmembrane region" description="Helical" evidence="1">
    <location>
        <begin position="64"/>
        <end position="85"/>
    </location>
</feature>
<comment type="caution">
    <text evidence="2">The sequence shown here is derived from an EMBL/GenBank/DDBJ whole genome shotgun (WGS) entry which is preliminary data.</text>
</comment>
<dbReference type="Proteomes" id="UP001597383">
    <property type="component" value="Unassembled WGS sequence"/>
</dbReference>
<feature type="transmembrane region" description="Helical" evidence="1">
    <location>
        <begin position="126"/>
        <end position="146"/>
    </location>
</feature>
<dbReference type="Pfam" id="PF14329">
    <property type="entry name" value="DUF4386"/>
    <property type="match status" value="1"/>
</dbReference>
<dbReference type="InterPro" id="IPR025495">
    <property type="entry name" value="DUF4386"/>
</dbReference>
<feature type="transmembrane region" description="Helical" evidence="1">
    <location>
        <begin position="97"/>
        <end position="120"/>
    </location>
</feature>